<reference evidence="4 5" key="1">
    <citation type="submission" date="2015-03" db="EMBL/GenBank/DDBJ databases">
        <title>Pseudomonas fluorescens 1855-344 Genome sequencing and assembly.</title>
        <authorList>
            <person name="Eng W.W.H."/>
            <person name="Gan H.M."/>
            <person name="Savka M.A."/>
        </authorList>
    </citation>
    <scope>NUCLEOTIDE SEQUENCE [LARGE SCALE GENOMIC DNA]</scope>
    <source>
        <strain evidence="4 5">1855-344</strain>
    </source>
</reference>
<proteinExistence type="inferred from homology"/>
<dbReference type="HAMAP" id="MF_01440">
    <property type="entry name" value="CheD"/>
    <property type="match status" value="1"/>
</dbReference>
<comment type="similarity">
    <text evidence="3">Belongs to the CheD family.</text>
</comment>
<dbReference type="EC" id="3.5.1.44" evidence="3"/>
<dbReference type="EMBL" id="JZXC01000004">
    <property type="protein sequence ID" value="KKA08910.1"/>
    <property type="molecule type" value="Genomic_DNA"/>
</dbReference>
<dbReference type="InterPro" id="IPR005659">
    <property type="entry name" value="Chemorcpt_Glu_NH3ase_CheD"/>
</dbReference>
<keyword evidence="2 3" id="KW-0378">Hydrolase</keyword>
<dbReference type="CDD" id="cd16352">
    <property type="entry name" value="CheD"/>
    <property type="match status" value="1"/>
</dbReference>
<dbReference type="Gene3D" id="3.30.1330.200">
    <property type="match status" value="1"/>
</dbReference>
<dbReference type="Proteomes" id="UP000033662">
    <property type="component" value="Unassembled WGS sequence"/>
</dbReference>
<protein>
    <recommendedName>
        <fullName evidence="3">Probable chemoreceptor glutamine deamidase CheD</fullName>
        <ecNumber evidence="3">3.5.1.44</ecNumber>
    </recommendedName>
</protein>
<keyword evidence="1 3" id="KW-0145">Chemotaxis</keyword>
<evidence type="ECO:0000256" key="2">
    <source>
        <dbReference type="ARBA" id="ARBA00022801"/>
    </source>
</evidence>
<dbReference type="PATRIC" id="fig|132476.4.peg.4855"/>
<dbReference type="GO" id="GO:0006935">
    <property type="term" value="P:chemotaxis"/>
    <property type="evidence" value="ECO:0007669"/>
    <property type="project" value="UniProtKB-UniRule"/>
</dbReference>
<dbReference type="AlphaFoldDB" id="A0A0F4XSV9"/>
<evidence type="ECO:0000313" key="4">
    <source>
        <dbReference type="EMBL" id="KKA08910.1"/>
    </source>
</evidence>
<dbReference type="Pfam" id="PF03975">
    <property type="entry name" value="CheD"/>
    <property type="match status" value="1"/>
</dbReference>
<comment type="caution">
    <text evidence="4">The sequence shown here is derived from an EMBL/GenBank/DDBJ whole genome shotgun (WGS) entry which is preliminary data.</text>
</comment>
<evidence type="ECO:0000313" key="5">
    <source>
        <dbReference type="Proteomes" id="UP000033662"/>
    </source>
</evidence>
<gene>
    <name evidence="3" type="primary">cheD</name>
    <name evidence="4" type="ORF">VP02_06870</name>
</gene>
<organism evidence="4 5">
    <name type="scientific">Pseudomonas kilonensis</name>
    <dbReference type="NCBI Taxonomy" id="132476"/>
    <lineage>
        <taxon>Bacteria</taxon>
        <taxon>Pseudomonadati</taxon>
        <taxon>Pseudomonadota</taxon>
        <taxon>Gammaproteobacteria</taxon>
        <taxon>Pseudomonadales</taxon>
        <taxon>Pseudomonadaceae</taxon>
        <taxon>Pseudomonas</taxon>
    </lineage>
</organism>
<comment type="catalytic activity">
    <reaction evidence="3">
        <text>L-glutaminyl-[protein] + H2O = L-glutamyl-[protein] + NH4(+)</text>
        <dbReference type="Rhea" id="RHEA:16441"/>
        <dbReference type="Rhea" id="RHEA-COMP:10207"/>
        <dbReference type="Rhea" id="RHEA-COMP:10208"/>
        <dbReference type="ChEBI" id="CHEBI:15377"/>
        <dbReference type="ChEBI" id="CHEBI:28938"/>
        <dbReference type="ChEBI" id="CHEBI:29973"/>
        <dbReference type="ChEBI" id="CHEBI:30011"/>
        <dbReference type="EC" id="3.5.1.44"/>
    </reaction>
</comment>
<dbReference type="GO" id="GO:0050568">
    <property type="term" value="F:protein-glutamine glutaminase activity"/>
    <property type="evidence" value="ECO:0007669"/>
    <property type="project" value="UniProtKB-UniRule"/>
</dbReference>
<evidence type="ECO:0000256" key="1">
    <source>
        <dbReference type="ARBA" id="ARBA00022500"/>
    </source>
</evidence>
<comment type="function">
    <text evidence="3">Probably deamidates glutamine residues to glutamate on methyl-accepting chemotaxis receptors (MCPs), playing an important role in chemotaxis.</text>
</comment>
<evidence type="ECO:0000256" key="3">
    <source>
        <dbReference type="HAMAP-Rule" id="MF_01440"/>
    </source>
</evidence>
<dbReference type="InterPro" id="IPR038592">
    <property type="entry name" value="CheD-like_sf"/>
</dbReference>
<sequence length="170" mass="18771">MDRVIEYFLQPGDVVFGGRQMRLCTVLGSCVALVFWHPQRLLGGMCHYMLPRQRSQGAGNLNGRYAADALALLLECIHRAGARPEQFEVSLFGGADMFPGIKRCNGIGIGQQNVNAARSLIQAHGLQCQVYHVGGRGHRHLVFDVGTGRLQLNHADFVRKVFESPKSNAR</sequence>
<dbReference type="OrthoDB" id="9807202at2"/>
<name>A0A0F4XSV9_9PSED</name>
<dbReference type="InterPro" id="IPR011324">
    <property type="entry name" value="Cytotoxic_necrot_fac-like_cat"/>
</dbReference>
<accession>A0A0F4XSV9</accession>
<dbReference type="PANTHER" id="PTHR35147">
    <property type="entry name" value="CHEMORECEPTOR GLUTAMINE DEAMIDASE CHED-RELATED"/>
    <property type="match status" value="1"/>
</dbReference>
<dbReference type="SUPFAM" id="SSF64438">
    <property type="entry name" value="CNF1/YfiH-like putative cysteine hydrolases"/>
    <property type="match status" value="1"/>
</dbReference>
<dbReference type="PANTHER" id="PTHR35147:SF3">
    <property type="entry name" value="CHEMORECEPTOR GLUTAMINE DEAMIDASE CHED 1-RELATED"/>
    <property type="match status" value="1"/>
</dbReference>